<feature type="chain" id="PRO_5045872340" evidence="8">
    <location>
        <begin position="21"/>
        <end position="395"/>
    </location>
</feature>
<dbReference type="PANTHER" id="PTHR34296:SF2">
    <property type="entry name" value="ABC TRANSPORTER GUANOSINE-BINDING PROTEIN NUPN"/>
    <property type="match status" value="1"/>
</dbReference>
<feature type="region of interest" description="Disordered" evidence="7">
    <location>
        <begin position="33"/>
        <end position="61"/>
    </location>
</feature>
<reference evidence="10 11" key="1">
    <citation type="submission" date="2020-08" db="EMBL/GenBank/DDBJ databases">
        <title>Genome public.</title>
        <authorList>
            <person name="Liu C."/>
            <person name="Sun Q."/>
        </authorList>
    </citation>
    <scope>NUCLEOTIDE SEQUENCE [LARGE SCALE GENOMIC DNA]</scope>
    <source>
        <strain evidence="10 11">BX10</strain>
    </source>
</reference>
<dbReference type="InterPro" id="IPR050957">
    <property type="entry name" value="BMP_lipoprotein"/>
</dbReference>
<dbReference type="PANTHER" id="PTHR34296">
    <property type="entry name" value="TRANSCRIPTIONAL ACTIVATOR PROTEIN MED"/>
    <property type="match status" value="1"/>
</dbReference>
<dbReference type="EMBL" id="JACRTJ010000027">
    <property type="protein sequence ID" value="MBC8600030.1"/>
    <property type="molecule type" value="Genomic_DNA"/>
</dbReference>
<dbReference type="InterPro" id="IPR003760">
    <property type="entry name" value="PnrA-like"/>
</dbReference>
<dbReference type="Proteomes" id="UP000647491">
    <property type="component" value="Unassembled WGS sequence"/>
</dbReference>
<keyword evidence="3" id="KW-1003">Cell membrane</keyword>
<keyword evidence="6" id="KW-0449">Lipoprotein</keyword>
<dbReference type="InterPro" id="IPR028082">
    <property type="entry name" value="Peripla_BP_I"/>
</dbReference>
<evidence type="ECO:0000256" key="3">
    <source>
        <dbReference type="ARBA" id="ARBA00022475"/>
    </source>
</evidence>
<evidence type="ECO:0000256" key="5">
    <source>
        <dbReference type="ARBA" id="ARBA00023136"/>
    </source>
</evidence>
<evidence type="ECO:0000256" key="2">
    <source>
        <dbReference type="ARBA" id="ARBA00008610"/>
    </source>
</evidence>
<evidence type="ECO:0000256" key="7">
    <source>
        <dbReference type="SAM" id="MobiDB-lite"/>
    </source>
</evidence>
<keyword evidence="11" id="KW-1185">Reference proteome</keyword>
<keyword evidence="5" id="KW-0472">Membrane</keyword>
<proteinExistence type="inferred from homology"/>
<protein>
    <submittedName>
        <fullName evidence="10">BMP family ABC transporter substrate-binding protein</fullName>
    </submittedName>
</protein>
<evidence type="ECO:0000313" key="11">
    <source>
        <dbReference type="Proteomes" id="UP000647491"/>
    </source>
</evidence>
<evidence type="ECO:0000259" key="9">
    <source>
        <dbReference type="Pfam" id="PF02608"/>
    </source>
</evidence>
<evidence type="ECO:0000256" key="1">
    <source>
        <dbReference type="ARBA" id="ARBA00004193"/>
    </source>
</evidence>
<gene>
    <name evidence="10" type="ORF">H8708_12460</name>
</gene>
<dbReference type="PROSITE" id="PS51257">
    <property type="entry name" value="PROKAR_LIPOPROTEIN"/>
    <property type="match status" value="1"/>
</dbReference>
<evidence type="ECO:0000313" key="10">
    <source>
        <dbReference type="EMBL" id="MBC8600030.1"/>
    </source>
</evidence>
<sequence>MRLKRVLGAVLSGAMVLSLAACGGGGDAETTAASKAEEISKEAAKETEAEKKDDAKETEAAKGGEEINKRIAYVVGNLGDKSFNDSGEVGMNVLREKGWDCKTIEVGDPSKADKWEDMILDVIDEGYYYIVASSTYTDIILKLAEEYPENRFVIFDDSKDESEIPENVAFIFYAQNEGSYMVGQMAAGMTETGVVAVNVGMDNPVIADFVTGFVNGVQDYDPEVKVIKASVGSWTDPAKMKELCLSQARDKKADVFYQVAGGSGGGLFEACKELGTWAIGVDSDQYAYYKDSENPELADVILTSMLKNVGDSFVAFFEDVENGEDVWGKLNRLGLKEKSVGYVDNEFFQQNVPQEIRDKMAEAQEKILAGEITVKSYYDFANEAEYQQLLDSVAP</sequence>
<evidence type="ECO:0000256" key="8">
    <source>
        <dbReference type="SAM" id="SignalP"/>
    </source>
</evidence>
<dbReference type="RefSeq" id="WP_262428041.1">
    <property type="nucleotide sequence ID" value="NZ_JACRTJ010000027.1"/>
</dbReference>
<dbReference type="Pfam" id="PF02608">
    <property type="entry name" value="Bmp"/>
    <property type="match status" value="1"/>
</dbReference>
<evidence type="ECO:0000256" key="6">
    <source>
        <dbReference type="ARBA" id="ARBA00023288"/>
    </source>
</evidence>
<dbReference type="CDD" id="cd19964">
    <property type="entry name" value="PBP1_BMP-like"/>
    <property type="match status" value="1"/>
</dbReference>
<dbReference type="SUPFAM" id="SSF53822">
    <property type="entry name" value="Periplasmic binding protein-like I"/>
    <property type="match status" value="1"/>
</dbReference>
<feature type="compositionally biased region" description="Basic and acidic residues" evidence="7">
    <location>
        <begin position="35"/>
        <end position="61"/>
    </location>
</feature>
<dbReference type="Gene3D" id="3.40.50.2300">
    <property type="match status" value="2"/>
</dbReference>
<comment type="similarity">
    <text evidence="2">Belongs to the BMP lipoprotein family.</text>
</comment>
<comment type="caution">
    <text evidence="10">The sequence shown here is derived from an EMBL/GenBank/DDBJ whole genome shotgun (WGS) entry which is preliminary data.</text>
</comment>
<comment type="subcellular location">
    <subcellularLocation>
        <location evidence="1">Cell membrane</location>
        <topology evidence="1">Lipid-anchor</topology>
    </subcellularLocation>
</comment>
<accession>A0ABR7NV83</accession>
<feature type="signal peptide" evidence="8">
    <location>
        <begin position="1"/>
        <end position="20"/>
    </location>
</feature>
<keyword evidence="4 8" id="KW-0732">Signal</keyword>
<name>A0ABR7NV83_9FIRM</name>
<feature type="domain" description="ABC transporter substrate-binding protein PnrA-like" evidence="9">
    <location>
        <begin position="73"/>
        <end position="375"/>
    </location>
</feature>
<evidence type="ECO:0000256" key="4">
    <source>
        <dbReference type="ARBA" id="ARBA00022729"/>
    </source>
</evidence>
<organism evidence="10 11">
    <name type="scientific">Enterocloster hominis</name>
    <name type="common">ex Liu et al. 2021</name>
    <dbReference type="NCBI Taxonomy" id="2763663"/>
    <lineage>
        <taxon>Bacteria</taxon>
        <taxon>Bacillati</taxon>
        <taxon>Bacillota</taxon>
        <taxon>Clostridia</taxon>
        <taxon>Lachnospirales</taxon>
        <taxon>Lachnospiraceae</taxon>
        <taxon>Enterocloster</taxon>
    </lineage>
</organism>